<dbReference type="InterPro" id="IPR029069">
    <property type="entry name" value="HotDog_dom_sf"/>
</dbReference>
<evidence type="ECO:0000313" key="2">
    <source>
        <dbReference type="Proteomes" id="UP000509322"/>
    </source>
</evidence>
<dbReference type="EMBL" id="CP058691">
    <property type="protein sequence ID" value="QLH16697.1"/>
    <property type="molecule type" value="Genomic_DNA"/>
</dbReference>
<sequence length="123" mass="13098">MMADRQNGAGWRFGPVSGPEMAQWCALLRDDNAIHLRREAAEAAGFGPRRVNPGPANLAYVISAAMAAHPQAEFAEIAAFFAGNVFEGDRLAVALTPGPSGTLYAEGRAAPALQVQFTFKEHD</sequence>
<protein>
    <submittedName>
        <fullName evidence="1">Uncharacterized protein</fullName>
    </submittedName>
</protein>
<evidence type="ECO:0000313" key="1">
    <source>
        <dbReference type="EMBL" id="QLH16697.1"/>
    </source>
</evidence>
<proteinExistence type="predicted"/>
<organism evidence="1 2">
    <name type="scientific">Paracoccus pantotrophus</name>
    <name type="common">Thiosphaera pantotropha</name>
    <dbReference type="NCBI Taxonomy" id="82367"/>
    <lineage>
        <taxon>Bacteria</taxon>
        <taxon>Pseudomonadati</taxon>
        <taxon>Pseudomonadota</taxon>
        <taxon>Alphaproteobacteria</taxon>
        <taxon>Rhodobacterales</taxon>
        <taxon>Paracoccaceae</taxon>
        <taxon>Paracoccus</taxon>
    </lineage>
</organism>
<accession>A0A7H9BZ83</accession>
<keyword evidence="1" id="KW-0614">Plasmid</keyword>
<geneLocation type="plasmid" evidence="1 2">
    <name>unnamed1</name>
</geneLocation>
<reference evidence="1 2" key="1">
    <citation type="submission" date="2020-07" db="EMBL/GenBank/DDBJ databases">
        <title>The complete genome of Paracoccus pantotrophus ACCC 10489.</title>
        <authorList>
            <person name="Si Y."/>
        </authorList>
    </citation>
    <scope>NUCLEOTIDE SEQUENCE [LARGE SCALE GENOMIC DNA]</scope>
    <source>
        <strain evidence="1 2">ACCC10489</strain>
        <plasmid evidence="1 2">unnamed1</plasmid>
    </source>
</reference>
<dbReference type="Proteomes" id="UP000509322">
    <property type="component" value="Plasmid unnamed1"/>
</dbReference>
<name>A0A7H9BZ83_PARPN</name>
<dbReference type="SUPFAM" id="SSF54637">
    <property type="entry name" value="Thioesterase/thiol ester dehydrase-isomerase"/>
    <property type="match status" value="1"/>
</dbReference>
<gene>
    <name evidence="1" type="ORF">HYQ43_21000</name>
</gene>
<dbReference type="AlphaFoldDB" id="A0A7H9BZ83"/>
<dbReference type="Gene3D" id="3.10.129.10">
    <property type="entry name" value="Hotdog Thioesterase"/>
    <property type="match status" value="1"/>
</dbReference>